<evidence type="ECO:0000313" key="4">
    <source>
        <dbReference type="Proteomes" id="UP000621510"/>
    </source>
</evidence>
<dbReference type="CDD" id="cd16936">
    <property type="entry name" value="HATPase_RsbW-like"/>
    <property type="match status" value="1"/>
</dbReference>
<dbReference type="InterPro" id="IPR003594">
    <property type="entry name" value="HATPase_dom"/>
</dbReference>
<keyword evidence="1" id="KW-0418">Kinase</keyword>
<protein>
    <submittedName>
        <fullName evidence="3">ATP-binding protein</fullName>
    </submittedName>
</protein>
<keyword evidence="4" id="KW-1185">Reference proteome</keyword>
<organism evidence="3 4">
    <name type="scientific">Streptomyces endocoffeicus</name>
    <dbReference type="NCBI Taxonomy" id="2898945"/>
    <lineage>
        <taxon>Bacteria</taxon>
        <taxon>Bacillati</taxon>
        <taxon>Actinomycetota</taxon>
        <taxon>Actinomycetes</taxon>
        <taxon>Kitasatosporales</taxon>
        <taxon>Streptomycetaceae</taxon>
        <taxon>Streptomyces</taxon>
    </lineage>
</organism>
<dbReference type="Gene3D" id="3.30.565.10">
    <property type="entry name" value="Histidine kinase-like ATPase, C-terminal domain"/>
    <property type="match status" value="1"/>
</dbReference>
<dbReference type="Proteomes" id="UP000621510">
    <property type="component" value="Unassembled WGS sequence"/>
</dbReference>
<dbReference type="RefSeq" id="WP_201858237.1">
    <property type="nucleotide sequence ID" value="NZ_JAERRG010000052.1"/>
</dbReference>
<reference evidence="3 4" key="1">
    <citation type="submission" date="2021-01" db="EMBL/GenBank/DDBJ databases">
        <title>WGS of actinomycetes isolated from Thailand.</title>
        <authorList>
            <person name="Thawai C."/>
        </authorList>
    </citation>
    <scope>NUCLEOTIDE SEQUENCE [LARGE SCALE GENOMIC DNA]</scope>
    <source>
        <strain evidence="3 4">CA3R110</strain>
    </source>
</reference>
<dbReference type="PANTHER" id="PTHR35526">
    <property type="entry name" value="ANTI-SIGMA-F FACTOR RSBW-RELATED"/>
    <property type="match status" value="1"/>
</dbReference>
<accession>A0ABS1Q730</accession>
<proteinExistence type="predicted"/>
<name>A0ABS1Q730_9ACTN</name>
<dbReference type="GO" id="GO:0005524">
    <property type="term" value="F:ATP binding"/>
    <property type="evidence" value="ECO:0007669"/>
    <property type="project" value="UniProtKB-KW"/>
</dbReference>
<keyword evidence="3" id="KW-0547">Nucleotide-binding</keyword>
<sequence length="175" mass="18401">MAIREAIGVQIALSSADTHPLEMTTSARPVAPDWGLALGISSAGFAARAFTGDRRSLEGVRRFTREVLSAWGLTALADDMTTVVSELVTNALRHALEGCEQSPGKAWLGMLRTGGALVCAVADPDPSPPLPQAPGPLAEDGWGLRIVDALTSQWGYCETDSYGKAVWARIALPSA</sequence>
<evidence type="ECO:0000259" key="2">
    <source>
        <dbReference type="Pfam" id="PF13581"/>
    </source>
</evidence>
<keyword evidence="1" id="KW-0723">Serine/threonine-protein kinase</keyword>
<dbReference type="SUPFAM" id="SSF55874">
    <property type="entry name" value="ATPase domain of HSP90 chaperone/DNA topoisomerase II/histidine kinase"/>
    <property type="match status" value="1"/>
</dbReference>
<keyword evidence="1" id="KW-0808">Transferase</keyword>
<keyword evidence="3" id="KW-0067">ATP-binding</keyword>
<comment type="caution">
    <text evidence="3">The sequence shown here is derived from an EMBL/GenBank/DDBJ whole genome shotgun (WGS) entry which is preliminary data.</text>
</comment>
<dbReference type="EMBL" id="JAERRG010000052">
    <property type="protein sequence ID" value="MBL1120477.1"/>
    <property type="molecule type" value="Genomic_DNA"/>
</dbReference>
<dbReference type="InterPro" id="IPR036890">
    <property type="entry name" value="HATPase_C_sf"/>
</dbReference>
<dbReference type="PANTHER" id="PTHR35526:SF3">
    <property type="entry name" value="ANTI-SIGMA-F FACTOR RSBW"/>
    <property type="match status" value="1"/>
</dbReference>
<evidence type="ECO:0000256" key="1">
    <source>
        <dbReference type="ARBA" id="ARBA00022527"/>
    </source>
</evidence>
<dbReference type="InterPro" id="IPR050267">
    <property type="entry name" value="Anti-sigma-factor_SerPK"/>
</dbReference>
<evidence type="ECO:0000313" key="3">
    <source>
        <dbReference type="EMBL" id="MBL1120477.1"/>
    </source>
</evidence>
<feature type="domain" description="Histidine kinase/HSP90-like ATPase" evidence="2">
    <location>
        <begin position="53"/>
        <end position="169"/>
    </location>
</feature>
<dbReference type="Pfam" id="PF13581">
    <property type="entry name" value="HATPase_c_2"/>
    <property type="match status" value="1"/>
</dbReference>
<gene>
    <name evidence="3" type="ORF">JK364_50535</name>
</gene>